<dbReference type="Pfam" id="PF00394">
    <property type="entry name" value="Cu-oxidase"/>
    <property type="match status" value="1"/>
</dbReference>
<evidence type="ECO:0000256" key="1">
    <source>
        <dbReference type="ARBA" id="ARBA00010609"/>
    </source>
</evidence>
<evidence type="ECO:0000313" key="11">
    <source>
        <dbReference type="EMBL" id="ORY04981.1"/>
    </source>
</evidence>
<dbReference type="PANTHER" id="PTHR11709:SF361">
    <property type="entry name" value="IRON TRANSPORT MULTICOPPER OXIDASE FET3"/>
    <property type="match status" value="1"/>
</dbReference>
<feature type="domain" description="Plastocyanin-like" evidence="10">
    <location>
        <begin position="34"/>
        <end position="145"/>
    </location>
</feature>
<dbReference type="Gene3D" id="2.60.40.420">
    <property type="entry name" value="Cupredoxins - blue copper proteins"/>
    <property type="match status" value="3"/>
</dbReference>
<dbReference type="InterPro" id="IPR008972">
    <property type="entry name" value="Cupredoxin"/>
</dbReference>
<dbReference type="EMBL" id="MCFE01000029">
    <property type="protein sequence ID" value="ORY04981.1"/>
    <property type="molecule type" value="Genomic_DNA"/>
</dbReference>
<evidence type="ECO:0000256" key="4">
    <source>
        <dbReference type="ARBA" id="ARBA00023002"/>
    </source>
</evidence>
<evidence type="ECO:0000256" key="5">
    <source>
        <dbReference type="ARBA" id="ARBA00023008"/>
    </source>
</evidence>
<dbReference type="InterPro" id="IPR001117">
    <property type="entry name" value="Cu-oxidase_2nd"/>
</dbReference>
<comment type="caution">
    <text evidence="11">The sequence shown here is derived from an EMBL/GenBank/DDBJ whole genome shotgun (WGS) entry which is preliminary data.</text>
</comment>
<dbReference type="GO" id="GO:0004322">
    <property type="term" value="F:ferroxidase activity"/>
    <property type="evidence" value="ECO:0007669"/>
    <property type="project" value="TreeGrafter"/>
</dbReference>
<evidence type="ECO:0000256" key="3">
    <source>
        <dbReference type="ARBA" id="ARBA00022729"/>
    </source>
</evidence>
<keyword evidence="2" id="KW-0479">Metal-binding</keyword>
<dbReference type="SUPFAM" id="SSF49503">
    <property type="entry name" value="Cupredoxins"/>
    <property type="match status" value="3"/>
</dbReference>
<proteinExistence type="inferred from homology"/>
<keyword evidence="4" id="KW-0560">Oxidoreductase</keyword>
<sequence length="582" mass="63751">MHLAKALILPLLSTGSLVLAIDRVLYWDITYIDNVDPVGGHPRRVLGVNGQFPVPELEASVGDTLTINVHNSLDKGSSLHAHGVFQNGTNYYDGAAMFQQCPIPPGGNFTYHIPVQQYGTYWIHSHFQGQYVDGLRAPVVLRPPKEVYTYDHEYIVSLVDWYHQEHSVLLANYLSVYNPSGAEPVPDAGLINGSQNATFTFIPGKVYRLRILNMSAFAMFNFHIDGHSLDIIEVDGVDVNIQTVDVLPITAAQRYSVLVHAKDTVANNYVMHADIDLSMFATANPVLDPNINATVIYDPNALLYASGNSSQPDSVLDDISLVPIIAAASAPPDFRIELNVLFDVLDNGVNRAMFNNVTYIPPSVPTLFTAYSMGEMSSDTRVYGKHSNAFVLEHNQMVELVVNNWDADDHPFHLHGHQFQVMERSAKNAGGYDAASNPVKEQLNPIRRDTVQVPAQGYVVLRFRADNPGVWPFHCHIEWHLEAGLAITIIEAPSKIQESMKIPQQSFDNCAALGIKTSGNAMGNAGLDLPGYPDGPNPLPGRFTGKSIGALIGCILAALIGIATLVWYARDSESSTDDATTH</sequence>
<evidence type="ECO:0000259" key="8">
    <source>
        <dbReference type="Pfam" id="PF00394"/>
    </source>
</evidence>
<keyword evidence="6" id="KW-0472">Membrane</keyword>
<reference evidence="11 12" key="1">
    <citation type="submission" date="2016-07" db="EMBL/GenBank/DDBJ databases">
        <title>Pervasive Adenine N6-methylation of Active Genes in Fungi.</title>
        <authorList>
            <consortium name="DOE Joint Genome Institute"/>
            <person name="Mondo S.J."/>
            <person name="Dannebaum R.O."/>
            <person name="Kuo R.C."/>
            <person name="Labutti K."/>
            <person name="Haridas S."/>
            <person name="Kuo A."/>
            <person name="Salamov A."/>
            <person name="Ahrendt S.R."/>
            <person name="Lipzen A."/>
            <person name="Sullivan W."/>
            <person name="Andreopoulos W.B."/>
            <person name="Clum A."/>
            <person name="Lindquist E."/>
            <person name="Daum C."/>
            <person name="Ramamoorthy G.K."/>
            <person name="Gryganskyi A."/>
            <person name="Culley D."/>
            <person name="Magnuson J.K."/>
            <person name="James T.Y."/>
            <person name="O'Malley M.A."/>
            <person name="Stajich J.E."/>
            <person name="Spatafora J.W."/>
            <person name="Visel A."/>
            <person name="Grigoriev I.V."/>
        </authorList>
    </citation>
    <scope>NUCLEOTIDE SEQUENCE [LARGE SCALE GENOMIC DNA]</scope>
    <source>
        <strain evidence="11 12">CBS 931.73</strain>
    </source>
</reference>
<dbReference type="InterPro" id="IPR002355">
    <property type="entry name" value="Cu_oxidase_Cu_BS"/>
</dbReference>
<dbReference type="FunFam" id="2.60.40.420:FF:000024">
    <property type="entry name" value="FET5p Multicopper oxidase"/>
    <property type="match status" value="1"/>
</dbReference>
<dbReference type="CDD" id="cd13899">
    <property type="entry name" value="CuRO_3_Fet3p"/>
    <property type="match status" value="1"/>
</dbReference>
<dbReference type="InterPro" id="IPR033138">
    <property type="entry name" value="Cu_oxidase_CS"/>
</dbReference>
<protein>
    <submittedName>
        <fullName evidence="11">Uncharacterized protein</fullName>
    </submittedName>
</protein>
<dbReference type="PANTHER" id="PTHR11709">
    <property type="entry name" value="MULTI-COPPER OXIDASE"/>
    <property type="match status" value="1"/>
</dbReference>
<feature type="signal peptide" evidence="7">
    <location>
        <begin position="1"/>
        <end position="20"/>
    </location>
</feature>
<feature type="domain" description="Plastocyanin-like" evidence="9">
    <location>
        <begin position="359"/>
        <end position="494"/>
    </location>
</feature>
<dbReference type="GO" id="GO:0033573">
    <property type="term" value="C:high-affinity iron permease complex"/>
    <property type="evidence" value="ECO:0007669"/>
    <property type="project" value="TreeGrafter"/>
</dbReference>
<evidence type="ECO:0000313" key="12">
    <source>
        <dbReference type="Proteomes" id="UP000193498"/>
    </source>
</evidence>
<evidence type="ECO:0000259" key="10">
    <source>
        <dbReference type="Pfam" id="PF07732"/>
    </source>
</evidence>
<dbReference type="GO" id="GO:0010106">
    <property type="term" value="P:cellular response to iron ion starvation"/>
    <property type="evidence" value="ECO:0007669"/>
    <property type="project" value="TreeGrafter"/>
</dbReference>
<dbReference type="STRING" id="1314790.A0A1Y1Z3X6"/>
<feature type="transmembrane region" description="Helical" evidence="6">
    <location>
        <begin position="548"/>
        <end position="569"/>
    </location>
</feature>
<evidence type="ECO:0000256" key="2">
    <source>
        <dbReference type="ARBA" id="ARBA00022723"/>
    </source>
</evidence>
<accession>A0A1Y1Z3X6</accession>
<dbReference type="PROSITE" id="PS00080">
    <property type="entry name" value="MULTICOPPER_OXIDASE2"/>
    <property type="match status" value="1"/>
</dbReference>
<dbReference type="Proteomes" id="UP000193498">
    <property type="component" value="Unassembled WGS sequence"/>
</dbReference>
<dbReference type="GO" id="GO:0033215">
    <property type="term" value="P:reductive iron assimilation"/>
    <property type="evidence" value="ECO:0007669"/>
    <property type="project" value="TreeGrafter"/>
</dbReference>
<dbReference type="OrthoDB" id="2121828at2759"/>
<dbReference type="GO" id="GO:0005507">
    <property type="term" value="F:copper ion binding"/>
    <property type="evidence" value="ECO:0007669"/>
    <property type="project" value="InterPro"/>
</dbReference>
<keyword evidence="6" id="KW-1133">Transmembrane helix</keyword>
<evidence type="ECO:0000256" key="7">
    <source>
        <dbReference type="SAM" id="SignalP"/>
    </source>
</evidence>
<dbReference type="InterPro" id="IPR044130">
    <property type="entry name" value="CuRO_2_Fet3-like"/>
</dbReference>
<comment type="similarity">
    <text evidence="1">Belongs to the multicopper oxidase family.</text>
</comment>
<dbReference type="Pfam" id="PF07731">
    <property type="entry name" value="Cu-oxidase_2"/>
    <property type="match status" value="1"/>
</dbReference>
<feature type="chain" id="PRO_5012417819" evidence="7">
    <location>
        <begin position="21"/>
        <end position="582"/>
    </location>
</feature>
<keyword evidence="5" id="KW-0186">Copper</keyword>
<keyword evidence="3 7" id="KW-0732">Signal</keyword>
<organism evidence="11 12">
    <name type="scientific">Basidiobolus meristosporus CBS 931.73</name>
    <dbReference type="NCBI Taxonomy" id="1314790"/>
    <lineage>
        <taxon>Eukaryota</taxon>
        <taxon>Fungi</taxon>
        <taxon>Fungi incertae sedis</taxon>
        <taxon>Zoopagomycota</taxon>
        <taxon>Entomophthoromycotina</taxon>
        <taxon>Basidiobolomycetes</taxon>
        <taxon>Basidiobolales</taxon>
        <taxon>Basidiobolaceae</taxon>
        <taxon>Basidiobolus</taxon>
    </lineage>
</organism>
<evidence type="ECO:0000259" key="9">
    <source>
        <dbReference type="Pfam" id="PF07731"/>
    </source>
</evidence>
<keyword evidence="12" id="KW-1185">Reference proteome</keyword>
<dbReference type="Pfam" id="PF07732">
    <property type="entry name" value="Cu-oxidase_3"/>
    <property type="match status" value="1"/>
</dbReference>
<gene>
    <name evidence="11" type="ORF">K493DRAFT_333685</name>
</gene>
<dbReference type="InParanoid" id="A0A1Y1Z3X6"/>
<dbReference type="PROSITE" id="PS00079">
    <property type="entry name" value="MULTICOPPER_OXIDASE1"/>
    <property type="match status" value="2"/>
</dbReference>
<name>A0A1Y1Z3X6_9FUNG</name>
<dbReference type="InterPro" id="IPR011706">
    <property type="entry name" value="Cu-oxidase_C"/>
</dbReference>
<keyword evidence="6" id="KW-0812">Transmembrane</keyword>
<dbReference type="CDD" id="cd13877">
    <property type="entry name" value="CuRO_2_Fet3p_like"/>
    <property type="match status" value="1"/>
</dbReference>
<evidence type="ECO:0000256" key="6">
    <source>
        <dbReference type="SAM" id="Phobius"/>
    </source>
</evidence>
<dbReference type="FunCoup" id="A0A1Y1Z3X6">
    <property type="interactions" value="100"/>
</dbReference>
<feature type="domain" description="Plastocyanin-like" evidence="8">
    <location>
        <begin position="153"/>
        <end position="293"/>
    </location>
</feature>
<dbReference type="InterPro" id="IPR011707">
    <property type="entry name" value="Cu-oxidase-like_N"/>
</dbReference>
<dbReference type="InterPro" id="IPR045087">
    <property type="entry name" value="Cu-oxidase_fam"/>
</dbReference>
<dbReference type="AlphaFoldDB" id="A0A1Y1Z3X6"/>